<dbReference type="EMBL" id="FSQX01000002">
    <property type="protein sequence ID" value="SIN86780.1"/>
    <property type="molecule type" value="Genomic_DNA"/>
</dbReference>
<evidence type="ECO:0000313" key="4">
    <source>
        <dbReference type="EMBL" id="BCA92177.1"/>
    </source>
</evidence>
<evidence type="ECO:0000313" key="12">
    <source>
        <dbReference type="Proteomes" id="UP000503197"/>
    </source>
</evidence>
<dbReference type="Proteomes" id="UP000503197">
    <property type="component" value="Chromosome"/>
</dbReference>
<feature type="domain" description="Transposase IS110-like N-terminal" evidence="1">
    <location>
        <begin position="31"/>
        <end position="180"/>
    </location>
</feature>
<feature type="domain" description="Transposase IS116/IS110/IS902 C-terminal" evidence="2">
    <location>
        <begin position="250"/>
        <end position="322"/>
    </location>
</feature>
<dbReference type="EMBL" id="AP022821">
    <property type="protein sequence ID" value="BCA92466.1"/>
    <property type="molecule type" value="Genomic_DNA"/>
</dbReference>
<organism evidence="10 11">
    <name type="scientific">Vreelandella aquamarina</name>
    <dbReference type="NCBI Taxonomy" id="77097"/>
    <lineage>
        <taxon>Bacteria</taxon>
        <taxon>Pseudomonadati</taxon>
        <taxon>Pseudomonadota</taxon>
        <taxon>Gammaproteobacteria</taxon>
        <taxon>Oceanospirillales</taxon>
        <taxon>Halomonadaceae</taxon>
        <taxon>Vreelandella</taxon>
    </lineage>
</organism>
<dbReference type="GeneID" id="97278582"/>
<dbReference type="PANTHER" id="PTHR33055">
    <property type="entry name" value="TRANSPOSASE FOR INSERTION SEQUENCE ELEMENT IS1111A"/>
    <property type="match status" value="1"/>
</dbReference>
<name>A0A1N6ES50_9GAMM</name>
<dbReference type="RefSeq" id="WP_082051511.1">
    <property type="nucleotide sequence ID" value="NZ_AP022821.1"/>
</dbReference>
<evidence type="ECO:0000313" key="5">
    <source>
        <dbReference type="EMBL" id="BCA92425.1"/>
    </source>
</evidence>
<dbReference type="EMBL" id="AP022821">
    <property type="protein sequence ID" value="BCA92427.1"/>
    <property type="molecule type" value="Genomic_DNA"/>
</dbReference>
<evidence type="ECO:0000313" key="8">
    <source>
        <dbReference type="EMBL" id="BCA93547.1"/>
    </source>
</evidence>
<dbReference type="GO" id="GO:0004803">
    <property type="term" value="F:transposase activity"/>
    <property type="evidence" value="ECO:0007669"/>
    <property type="project" value="InterPro"/>
</dbReference>
<sequence>MKQSNATQQAVVERAVAQRVSAAGNVHAAYIGLDVHKVSISVAIAEIGRQAPEFRGEIPNEPKAIDKLVRQLSERFAGQPLLFSYEAGPCGYGIYHQVQASGHDCEVVAPTLIPQRAGDRIKTDRRDAQMLARLSRSGELTPVWVPTPEQEAIRDLTRAREDMKAGELRARQRLNAFLLRHSKIYPGKSKWGPAYFRWLEETVRFDTPVQQIVLQEYVDHVKEAQRRVAGLEKQMEAALPTWSLAPVVESIQAMRGVSLITAMTVLAELGDITRFDSPRQLMAYLGLVPSEHSSGGSRRQGGITKTGNGHVRRVLVEAAWSYRFPARKTRIIEQRAEKTSPTVQAIAWEAQKRLCGRYRRLSATGKAKQQVTTAVARELAGFLWAIACEAMGKPHGSRATA</sequence>
<evidence type="ECO:0000313" key="10">
    <source>
        <dbReference type="EMBL" id="SIN86780.1"/>
    </source>
</evidence>
<protein>
    <submittedName>
        <fullName evidence="3 10">Transposase</fullName>
    </submittedName>
</protein>
<dbReference type="GO" id="GO:0006313">
    <property type="term" value="P:DNA transposition"/>
    <property type="evidence" value="ECO:0007669"/>
    <property type="project" value="InterPro"/>
</dbReference>
<dbReference type="EMBL" id="AP022821">
    <property type="protein sequence ID" value="BCA93547.1"/>
    <property type="molecule type" value="Genomic_DNA"/>
</dbReference>
<evidence type="ECO:0000313" key="6">
    <source>
        <dbReference type="EMBL" id="BCA92427.1"/>
    </source>
</evidence>
<reference evidence="3 12" key="2">
    <citation type="submission" date="2020-02" db="EMBL/GenBank/DDBJ databases">
        <title>Complete Genome Sequence of Halomonas meridiana strain BAA-801, Isolated from Deep Sea Thermal Vent.</title>
        <authorList>
            <person name="Takahashi Y."/>
            <person name="Takahashi H."/>
            <person name="Galipon J."/>
            <person name="Arakawa K."/>
        </authorList>
    </citation>
    <scope>NUCLEOTIDE SEQUENCE [LARGE SCALE GENOMIC DNA]</scope>
    <source>
        <strain evidence="3 12">Slthf1</strain>
    </source>
</reference>
<dbReference type="EMBL" id="FSQX01000001">
    <property type="protein sequence ID" value="SIN71308.1"/>
    <property type="molecule type" value="Genomic_DNA"/>
</dbReference>
<dbReference type="EMBL" id="AP022821">
    <property type="protein sequence ID" value="BCA92425.1"/>
    <property type="molecule type" value="Genomic_DNA"/>
</dbReference>
<dbReference type="EMBL" id="AP022821">
    <property type="protein sequence ID" value="BCA91069.1"/>
    <property type="molecule type" value="Genomic_DNA"/>
</dbReference>
<dbReference type="GO" id="GO:0003677">
    <property type="term" value="F:DNA binding"/>
    <property type="evidence" value="ECO:0007669"/>
    <property type="project" value="InterPro"/>
</dbReference>
<dbReference type="PANTHER" id="PTHR33055:SF15">
    <property type="entry name" value="TRANSPOSASE-RELATED"/>
    <property type="match status" value="1"/>
</dbReference>
<reference evidence="10 11" key="1">
    <citation type="submission" date="2016-11" db="EMBL/GenBank/DDBJ databases">
        <authorList>
            <person name="Jaros S."/>
            <person name="Januszkiewicz K."/>
            <person name="Wedrychowicz H."/>
        </authorList>
    </citation>
    <scope>NUCLEOTIDE SEQUENCE [LARGE SCALE GENOMIC DNA]</scope>
    <source>
        <strain evidence="10 11">ACAM 239</strain>
    </source>
</reference>
<dbReference type="InterPro" id="IPR002525">
    <property type="entry name" value="Transp_IS110-like_N"/>
</dbReference>
<dbReference type="Pfam" id="PF01548">
    <property type="entry name" value="DEDD_Tnp_IS110"/>
    <property type="match status" value="1"/>
</dbReference>
<dbReference type="InterPro" id="IPR047650">
    <property type="entry name" value="Transpos_IS110"/>
</dbReference>
<dbReference type="EMBL" id="AP022821">
    <property type="protein sequence ID" value="BCA92177.1"/>
    <property type="molecule type" value="Genomic_DNA"/>
</dbReference>
<dbReference type="InterPro" id="IPR003346">
    <property type="entry name" value="Transposase_20"/>
</dbReference>
<dbReference type="NCBIfam" id="NF033542">
    <property type="entry name" value="transpos_IS110"/>
    <property type="match status" value="1"/>
</dbReference>
<evidence type="ECO:0000259" key="2">
    <source>
        <dbReference type="Pfam" id="PF02371"/>
    </source>
</evidence>
<proteinExistence type="predicted"/>
<dbReference type="Proteomes" id="UP000185024">
    <property type="component" value="Unassembled WGS sequence"/>
</dbReference>
<dbReference type="AlphaFoldDB" id="A0A1N6ES50"/>
<evidence type="ECO:0000259" key="1">
    <source>
        <dbReference type="Pfam" id="PF01548"/>
    </source>
</evidence>
<dbReference type="Pfam" id="PF02371">
    <property type="entry name" value="Transposase_20"/>
    <property type="match status" value="1"/>
</dbReference>
<evidence type="ECO:0000313" key="9">
    <source>
        <dbReference type="EMBL" id="SIN71308.1"/>
    </source>
</evidence>
<evidence type="ECO:0000313" key="7">
    <source>
        <dbReference type="EMBL" id="BCA92466.1"/>
    </source>
</evidence>
<evidence type="ECO:0000313" key="11">
    <source>
        <dbReference type="Proteomes" id="UP000185024"/>
    </source>
</evidence>
<accession>A0A1N6ES50</accession>
<gene>
    <name evidence="3" type="ORF">HMSLTHF_08440</name>
    <name evidence="4" type="ORF">HMSLTHF_19520</name>
    <name evidence="5" type="ORF">HMSLTHF_22000</name>
    <name evidence="6" type="ORF">HMSLTHF_22020</name>
    <name evidence="7" type="ORF">HMSLTHF_22410</name>
    <name evidence="8" type="ORF">HMSLTHF_33220</name>
    <name evidence="9" type="ORF">SAMN05878438_2758</name>
    <name evidence="10" type="ORF">SAMN05878438_3694</name>
</gene>
<evidence type="ECO:0000313" key="3">
    <source>
        <dbReference type="EMBL" id="BCA91069.1"/>
    </source>
</evidence>